<proteinExistence type="predicted"/>
<feature type="compositionally biased region" description="Polar residues" evidence="1">
    <location>
        <begin position="46"/>
        <end position="57"/>
    </location>
</feature>
<protein>
    <submittedName>
        <fullName evidence="2">Uncharacterized protein</fullName>
    </submittedName>
</protein>
<accession>A0A0C2WTJ8</accession>
<dbReference type="EMBL" id="KN818245">
    <property type="protein sequence ID" value="KIL65032.1"/>
    <property type="molecule type" value="Genomic_DNA"/>
</dbReference>
<name>A0A0C2WTJ8_AMAMK</name>
<dbReference type="HOGENOM" id="CLU_2996092_0_0_1"/>
<dbReference type="Proteomes" id="UP000054549">
    <property type="component" value="Unassembled WGS sequence"/>
</dbReference>
<evidence type="ECO:0000256" key="1">
    <source>
        <dbReference type="SAM" id="MobiDB-lite"/>
    </source>
</evidence>
<organism evidence="2 3">
    <name type="scientific">Amanita muscaria (strain Koide BX008)</name>
    <dbReference type="NCBI Taxonomy" id="946122"/>
    <lineage>
        <taxon>Eukaryota</taxon>
        <taxon>Fungi</taxon>
        <taxon>Dikarya</taxon>
        <taxon>Basidiomycota</taxon>
        <taxon>Agaricomycotina</taxon>
        <taxon>Agaricomycetes</taxon>
        <taxon>Agaricomycetidae</taxon>
        <taxon>Agaricales</taxon>
        <taxon>Pluteineae</taxon>
        <taxon>Amanitaceae</taxon>
        <taxon>Amanita</taxon>
    </lineage>
</organism>
<dbReference type="InParanoid" id="A0A0C2WTJ8"/>
<sequence length="57" mass="6432">MVPCRRATTSHQEKQTANLDRRLCPMPRRQAKTTSSSKTQARDTKLSMTLNALEGQT</sequence>
<feature type="compositionally biased region" description="Basic and acidic residues" evidence="1">
    <location>
        <begin position="11"/>
        <end position="23"/>
    </location>
</feature>
<evidence type="ECO:0000313" key="2">
    <source>
        <dbReference type="EMBL" id="KIL65032.1"/>
    </source>
</evidence>
<feature type="region of interest" description="Disordered" evidence="1">
    <location>
        <begin position="1"/>
        <end position="57"/>
    </location>
</feature>
<keyword evidence="3" id="KW-1185">Reference proteome</keyword>
<reference evidence="2 3" key="1">
    <citation type="submission" date="2014-04" db="EMBL/GenBank/DDBJ databases">
        <title>Evolutionary Origins and Diversification of the Mycorrhizal Mutualists.</title>
        <authorList>
            <consortium name="DOE Joint Genome Institute"/>
            <consortium name="Mycorrhizal Genomics Consortium"/>
            <person name="Kohler A."/>
            <person name="Kuo A."/>
            <person name="Nagy L.G."/>
            <person name="Floudas D."/>
            <person name="Copeland A."/>
            <person name="Barry K.W."/>
            <person name="Cichocki N."/>
            <person name="Veneault-Fourrey C."/>
            <person name="LaButti K."/>
            <person name="Lindquist E.A."/>
            <person name="Lipzen A."/>
            <person name="Lundell T."/>
            <person name="Morin E."/>
            <person name="Murat C."/>
            <person name="Riley R."/>
            <person name="Ohm R."/>
            <person name="Sun H."/>
            <person name="Tunlid A."/>
            <person name="Henrissat B."/>
            <person name="Grigoriev I.V."/>
            <person name="Hibbett D.S."/>
            <person name="Martin F."/>
        </authorList>
    </citation>
    <scope>NUCLEOTIDE SEQUENCE [LARGE SCALE GENOMIC DNA]</scope>
    <source>
        <strain evidence="2 3">Koide BX008</strain>
    </source>
</reference>
<dbReference type="AlphaFoldDB" id="A0A0C2WTJ8"/>
<gene>
    <name evidence="2" type="ORF">M378DRAFT_162596</name>
</gene>
<evidence type="ECO:0000313" key="3">
    <source>
        <dbReference type="Proteomes" id="UP000054549"/>
    </source>
</evidence>